<dbReference type="SUPFAM" id="SSF48371">
    <property type="entry name" value="ARM repeat"/>
    <property type="match status" value="1"/>
</dbReference>
<keyword evidence="2" id="KW-1185">Reference proteome</keyword>
<reference evidence="3" key="1">
    <citation type="submission" date="2016-06" db="UniProtKB">
        <authorList>
            <consortium name="WormBaseParasite"/>
        </authorList>
    </citation>
    <scope>IDENTIFICATION</scope>
</reference>
<name>A0A183AZR5_9TREM</name>
<dbReference type="InterPro" id="IPR016024">
    <property type="entry name" value="ARM-type_fold"/>
</dbReference>
<dbReference type="SUPFAM" id="SSF47769">
    <property type="entry name" value="SAM/Pointed domain"/>
    <property type="match status" value="1"/>
</dbReference>
<sequence>MVELSSDKPQEHSDSTEVDCDGEVGVPICPSELSFEQACCLIEEMLQLLAKFEDMSNLKTIYRAAKQLNRTYFSCSEHRIHIAHFLVDQNFPSMLTKFIKRLNNMGTFKDDEIWFSSFYFYSIAWNYSEISDEFATALAASRIARLLNLNIGHQPYLENIGSKNVYFLIKASLSIIFNMCKVPGNGELSVNSIGREALLKLLAFQEEETLRCLATLCLAYTLYDPYIDEALAVECGSTNMFNVLVSQIQHANASTRKRNHGFPLSEYLMALATFCANETVKVRMLSAKILNLRNKSKELPKLSEGLLMFLSKMLDTKNISAYYQEAIIVLRIIYHLLHLPQAKTDPGVRHCVKCILVLSQCAAIKENPDPLLARVIEQILWKDEQSSKGVPYTNHPIPERGKCGPVVVSYSPENQLAAAYFMEQLQSGGLPVLNQVNKDLANNDNLAYLAGLTGLGVSFGYTKDWLLCLQKASVMIVCISEAYRLNPGCRTEIEYFIESNEESNPKYLIYILLPPRFTLNGWLVDLPGVDQYIDFTHRRTFITALKQLHRNTGEIFGLDTEEPVFHETDNTQASTKERYVSELRSSTLFFTSSSSVSEPTESISLCQKNDSMRSKGGSRHCVQDRAKQTGKNSSEELISEKQEITVDQDPSIPLQFDLKFGEDNDFECAPKSVERSRLPTLQSPQFILENNTDKIDGDLTKQGTRETETSPHYKADFSLENLKTTEDEQRINYQLRNDNLMRRDQGVSLHNSARPDNTANHETMKLNEGKTENVQLSNSDEKSKPTCNLNHVVSSVPKGSREPLLASTHPTAECAESGLLAQSIGKVSFETSSKRDILQSSQASGQISQTSCKKTQGVSVSVVPRENLVSVKYEYAKMNLTSDKNGKKEMEQSSCQQNKLEYHVEPKTDSNSPMLNAAMETVGNSTSELVTQITDMLIRSTTPIVTEDEHMLKDVSQSHESKPEVIEYHDFRPLDRKEPMMRTLQTFPSGTVSINSPPSEKCYWGRSLGKSSSQIPFEASPTLVMDVKPDPDLNKIHLREWTNVQVTQWLDQKGLKKALSKFIGEIDGVVLEQMSQLRHWAPEYFAQSLQSQLNLNFIDGLRFLDALSELTRRE</sequence>
<proteinExistence type="predicted"/>
<dbReference type="WBParaSite" id="ECPE_0001248601-mRNA-1">
    <property type="protein sequence ID" value="ECPE_0001248601-mRNA-1"/>
    <property type="gene ID" value="ECPE_0001248601"/>
</dbReference>
<dbReference type="Proteomes" id="UP000272942">
    <property type="component" value="Unassembled WGS sequence"/>
</dbReference>
<evidence type="ECO:0000313" key="3">
    <source>
        <dbReference type="WBParaSite" id="ECPE_0001248601-mRNA-1"/>
    </source>
</evidence>
<dbReference type="InterPro" id="IPR013761">
    <property type="entry name" value="SAM/pointed_sf"/>
</dbReference>
<dbReference type="EMBL" id="UZAN01052892">
    <property type="protein sequence ID" value="VDP89722.1"/>
    <property type="molecule type" value="Genomic_DNA"/>
</dbReference>
<evidence type="ECO:0000313" key="2">
    <source>
        <dbReference type="Proteomes" id="UP000272942"/>
    </source>
</evidence>
<gene>
    <name evidence="1" type="ORF">ECPE_LOCUS12450</name>
</gene>
<dbReference type="PANTHER" id="PTHR46270:SF2">
    <property type="entry name" value="TIR DOMAIN-CONTAINING PROTEIN"/>
    <property type="match status" value="1"/>
</dbReference>
<dbReference type="PANTHER" id="PTHR46270">
    <property type="entry name" value="ARMADILLO-TYPE FOLD-RELATED"/>
    <property type="match status" value="1"/>
</dbReference>
<accession>A0A183AZR5</accession>
<reference evidence="1 2" key="2">
    <citation type="submission" date="2018-11" db="EMBL/GenBank/DDBJ databases">
        <authorList>
            <consortium name="Pathogen Informatics"/>
        </authorList>
    </citation>
    <scope>NUCLEOTIDE SEQUENCE [LARGE SCALE GENOMIC DNA]</scope>
    <source>
        <strain evidence="1 2">Egypt</strain>
    </source>
</reference>
<dbReference type="AlphaFoldDB" id="A0A183AZR5"/>
<evidence type="ECO:0000313" key="1">
    <source>
        <dbReference type="EMBL" id="VDP89722.1"/>
    </source>
</evidence>
<dbReference type="OrthoDB" id="2148946at2759"/>
<organism evidence="3">
    <name type="scientific">Echinostoma caproni</name>
    <dbReference type="NCBI Taxonomy" id="27848"/>
    <lineage>
        <taxon>Eukaryota</taxon>
        <taxon>Metazoa</taxon>
        <taxon>Spiralia</taxon>
        <taxon>Lophotrochozoa</taxon>
        <taxon>Platyhelminthes</taxon>
        <taxon>Trematoda</taxon>
        <taxon>Digenea</taxon>
        <taxon>Plagiorchiida</taxon>
        <taxon>Echinostomata</taxon>
        <taxon>Echinostomatoidea</taxon>
        <taxon>Echinostomatidae</taxon>
        <taxon>Echinostoma</taxon>
    </lineage>
</organism>
<protein>
    <submittedName>
        <fullName evidence="3">TIR domain-containing protein</fullName>
    </submittedName>
</protein>